<feature type="signal peptide" evidence="1">
    <location>
        <begin position="1"/>
        <end position="23"/>
    </location>
</feature>
<feature type="domain" description="DUF7844" evidence="3">
    <location>
        <begin position="27"/>
        <end position="128"/>
    </location>
</feature>
<keyword evidence="1" id="KW-0732">Signal</keyword>
<name>A0ABT6JGY8_9GAMM</name>
<accession>A0ABT6JGY8</accession>
<feature type="domain" description="DUF7844" evidence="3">
    <location>
        <begin position="133"/>
        <end position="208"/>
    </location>
</feature>
<reference evidence="4 5" key="1">
    <citation type="submission" date="2023-04" db="EMBL/GenBank/DDBJ databases">
        <title>Luteimonas sp. M1R5S18.</title>
        <authorList>
            <person name="Sun J.-Q."/>
        </authorList>
    </citation>
    <scope>NUCLEOTIDE SEQUENCE [LARGE SCALE GENOMIC DNA]</scope>
    <source>
        <strain evidence="4 5">M1R5S18</strain>
    </source>
</reference>
<dbReference type="RefSeq" id="WP_280599374.1">
    <property type="nucleotide sequence ID" value="NZ_JARXRN010000016.1"/>
</dbReference>
<evidence type="ECO:0000256" key="1">
    <source>
        <dbReference type="SAM" id="SignalP"/>
    </source>
</evidence>
<comment type="caution">
    <text evidence="4">The sequence shown here is derived from an EMBL/GenBank/DDBJ whole genome shotgun (WGS) entry which is preliminary data.</text>
</comment>
<feature type="domain" description="Lnb N-terminal periplasmic" evidence="2">
    <location>
        <begin position="234"/>
        <end position="405"/>
    </location>
</feature>
<gene>
    <name evidence="4" type="ORF">QFW80_02015</name>
</gene>
<dbReference type="Proteomes" id="UP001156831">
    <property type="component" value="Unassembled WGS sequence"/>
</dbReference>
<sequence length="635" mass="69554">MRLRAARIAVLAALVGAALPASAALRVTVDPQGLTAAETDATRALADAALARLPNAFLLRLDREVALRWRDDLPADVHGRARDGRIALRRELLDGWMARDSDADAADAGARAALSALLHELAHVHARSGADDLARDPRLLDLAGWPVVPLRFGLRTPRNTMRERSPDPYELASPAEFVAVNFEHFLLDPGYACRRPALDRLLRAHFGIPSMEPAPCSVELPLAAAGDDGAALQLQALDPARVYAVDYLLAEPDERAMSRWGHSMLRLVVCAPGRAPGPECRLDLPHHLVLSFRAFVDDVQVSSWRGLTGAYPARLFILPLSQVIDEYTRVELRGLRSVPLRLERGEIASLLERAAQVHWSYDGRYRFITNNCAVETWKLLNDGVPRLAGADLRSITPTGLLRRLERDGVADASVLDDPEAALRLGYRFASMDAYFDDMFAVAGSGRALPAAHAQAWFALEPAQRRPWQADADLRATAALLVLEQAALRRDEAQARELLKQRLLRAEGATTREAEAGRADLSADTSGPAAADAAPLVRLRQWLQDGAYAGRPATLLPGDGYGLPHGDERARLPIAVARDDARLRRLRDDLLREARAWLPAEQRRRLEDTESNLTLLGTRLRALAPARRPAADAALP</sequence>
<dbReference type="Pfam" id="PF25226">
    <property type="entry name" value="DUF7844"/>
    <property type="match status" value="2"/>
</dbReference>
<proteinExistence type="predicted"/>
<dbReference type="InterPro" id="IPR057166">
    <property type="entry name" value="DUF7844"/>
</dbReference>
<dbReference type="EMBL" id="JARXRN010000016">
    <property type="protein sequence ID" value="MDH5829296.1"/>
    <property type="molecule type" value="Genomic_DNA"/>
</dbReference>
<protein>
    <submittedName>
        <fullName evidence="4">DUF4105 domain-containing protein</fullName>
    </submittedName>
</protein>
<evidence type="ECO:0000313" key="4">
    <source>
        <dbReference type="EMBL" id="MDH5829296.1"/>
    </source>
</evidence>
<evidence type="ECO:0000259" key="2">
    <source>
        <dbReference type="Pfam" id="PF13387"/>
    </source>
</evidence>
<dbReference type="InterPro" id="IPR025178">
    <property type="entry name" value="Lnb_N"/>
</dbReference>
<evidence type="ECO:0000259" key="3">
    <source>
        <dbReference type="Pfam" id="PF25226"/>
    </source>
</evidence>
<organism evidence="4 5">
    <name type="scientific">Luteimonas rhizosphaericola</name>
    <dbReference type="NCBI Taxonomy" id="3042024"/>
    <lineage>
        <taxon>Bacteria</taxon>
        <taxon>Pseudomonadati</taxon>
        <taxon>Pseudomonadota</taxon>
        <taxon>Gammaproteobacteria</taxon>
        <taxon>Lysobacterales</taxon>
        <taxon>Lysobacteraceae</taxon>
        <taxon>Luteimonas</taxon>
    </lineage>
</organism>
<evidence type="ECO:0000313" key="5">
    <source>
        <dbReference type="Proteomes" id="UP001156831"/>
    </source>
</evidence>
<dbReference type="Pfam" id="PF13387">
    <property type="entry name" value="Lnb_N"/>
    <property type="match status" value="1"/>
</dbReference>
<keyword evidence="5" id="KW-1185">Reference proteome</keyword>
<feature type="chain" id="PRO_5046743816" evidence="1">
    <location>
        <begin position="24"/>
        <end position="635"/>
    </location>
</feature>